<reference evidence="1 2" key="1">
    <citation type="journal article" date="2011" name="Stand. Genomic Sci.">
        <title>Non-contiguous finished genome sequence and contextual data of the filamentous soil bacterium Ktedonobacter racemifer type strain (SOSP1-21).</title>
        <authorList>
            <person name="Chang Y.J."/>
            <person name="Land M."/>
            <person name="Hauser L."/>
            <person name="Chertkov O."/>
            <person name="Del Rio T.G."/>
            <person name="Nolan M."/>
            <person name="Copeland A."/>
            <person name="Tice H."/>
            <person name="Cheng J.F."/>
            <person name="Lucas S."/>
            <person name="Han C."/>
            <person name="Goodwin L."/>
            <person name="Pitluck S."/>
            <person name="Ivanova N."/>
            <person name="Ovchinikova G."/>
            <person name="Pati A."/>
            <person name="Chen A."/>
            <person name="Palaniappan K."/>
            <person name="Mavromatis K."/>
            <person name="Liolios K."/>
            <person name="Brettin T."/>
            <person name="Fiebig A."/>
            <person name="Rohde M."/>
            <person name="Abt B."/>
            <person name="Goker M."/>
            <person name="Detter J.C."/>
            <person name="Woyke T."/>
            <person name="Bristow J."/>
            <person name="Eisen J.A."/>
            <person name="Markowitz V."/>
            <person name="Hugenholtz P."/>
            <person name="Kyrpides N.C."/>
            <person name="Klenk H.P."/>
            <person name="Lapidus A."/>
        </authorList>
    </citation>
    <scope>NUCLEOTIDE SEQUENCE [LARGE SCALE GENOMIC DNA]</scope>
    <source>
        <strain evidence="2">DSM 44963</strain>
    </source>
</reference>
<dbReference type="InterPro" id="IPR036390">
    <property type="entry name" value="WH_DNA-bd_sf"/>
</dbReference>
<dbReference type="InParanoid" id="D6TXJ6"/>
<keyword evidence="2" id="KW-1185">Reference proteome</keyword>
<organism evidence="1 2">
    <name type="scientific">Ktedonobacter racemifer DSM 44963</name>
    <dbReference type="NCBI Taxonomy" id="485913"/>
    <lineage>
        <taxon>Bacteria</taxon>
        <taxon>Bacillati</taxon>
        <taxon>Chloroflexota</taxon>
        <taxon>Ktedonobacteria</taxon>
        <taxon>Ktedonobacterales</taxon>
        <taxon>Ktedonobacteraceae</taxon>
        <taxon>Ktedonobacter</taxon>
    </lineage>
</organism>
<dbReference type="EMBL" id="ADVG01000003">
    <property type="protein sequence ID" value="EFH84929.1"/>
    <property type="molecule type" value="Genomic_DNA"/>
</dbReference>
<evidence type="ECO:0000313" key="2">
    <source>
        <dbReference type="Proteomes" id="UP000004508"/>
    </source>
</evidence>
<dbReference type="Gene3D" id="1.10.10.10">
    <property type="entry name" value="Winged helix-like DNA-binding domain superfamily/Winged helix DNA-binding domain"/>
    <property type="match status" value="1"/>
</dbReference>
<dbReference type="STRING" id="485913.Krac_6051"/>
<name>D6TXJ6_KTERA</name>
<dbReference type="AlphaFoldDB" id="D6TXJ6"/>
<sequence>MNNHVQFLPLRFLATQPQVDRRIVRLSLTSEGREIVHQLDPVVIAFNERSLHGFSPEQQQTLQEQLRQIVSNVVLETGSGPDDLVQPQHEKN</sequence>
<comment type="caution">
    <text evidence="1">The sequence shown here is derived from an EMBL/GenBank/DDBJ whole genome shotgun (WGS) entry which is preliminary data.</text>
</comment>
<gene>
    <name evidence="1" type="ORF">Krac_6051</name>
</gene>
<evidence type="ECO:0000313" key="1">
    <source>
        <dbReference type="EMBL" id="EFH84929.1"/>
    </source>
</evidence>
<proteinExistence type="predicted"/>
<dbReference type="RefSeq" id="WP_007916802.1">
    <property type="nucleotide sequence ID" value="NZ_ADVG01000003.1"/>
</dbReference>
<dbReference type="SUPFAM" id="SSF46785">
    <property type="entry name" value="Winged helix' DNA-binding domain"/>
    <property type="match status" value="1"/>
</dbReference>
<dbReference type="Proteomes" id="UP000004508">
    <property type="component" value="Unassembled WGS sequence"/>
</dbReference>
<accession>D6TXJ6</accession>
<protein>
    <submittedName>
        <fullName evidence="1">Transcriptional regulator, MarR family</fullName>
    </submittedName>
</protein>
<dbReference type="InterPro" id="IPR036388">
    <property type="entry name" value="WH-like_DNA-bd_sf"/>
</dbReference>